<dbReference type="RefSeq" id="WP_157347199.1">
    <property type="nucleotide sequence ID" value="NZ_WSEK01000005.1"/>
</dbReference>
<comment type="caution">
    <text evidence="1">The sequence shown here is derived from an EMBL/GenBank/DDBJ whole genome shotgun (WGS) entry which is preliminary data.</text>
</comment>
<dbReference type="Proteomes" id="UP000473525">
    <property type="component" value="Unassembled WGS sequence"/>
</dbReference>
<keyword evidence="2" id="KW-1185">Reference proteome</keyword>
<sequence length="52" mass="5879">MFWLYILIAVVLFLAAIGWVTRRRGTPPADLDANVRRAKRLTPGKNDYYGAA</sequence>
<protein>
    <submittedName>
        <fullName evidence="1">Uncharacterized protein</fullName>
    </submittedName>
</protein>
<evidence type="ECO:0000313" key="2">
    <source>
        <dbReference type="Proteomes" id="UP000473525"/>
    </source>
</evidence>
<dbReference type="EMBL" id="WSEK01000005">
    <property type="protein sequence ID" value="MVQ52087.1"/>
    <property type="molecule type" value="Genomic_DNA"/>
</dbReference>
<dbReference type="AlphaFoldDB" id="A0A6L6XZM0"/>
<organism evidence="1 2">
    <name type="scientific">Nocardioides agri</name>
    <dbReference type="NCBI Taxonomy" id="2682843"/>
    <lineage>
        <taxon>Bacteria</taxon>
        <taxon>Bacillati</taxon>
        <taxon>Actinomycetota</taxon>
        <taxon>Actinomycetes</taxon>
        <taxon>Propionibacteriales</taxon>
        <taxon>Nocardioidaceae</taxon>
        <taxon>Nocardioides</taxon>
    </lineage>
</organism>
<name>A0A6L6XZM0_9ACTN</name>
<proteinExistence type="predicted"/>
<reference evidence="1 2" key="1">
    <citation type="submission" date="2019-12" db="EMBL/GenBank/DDBJ databases">
        <authorList>
            <person name="Huq M.A."/>
        </authorList>
    </citation>
    <scope>NUCLEOTIDE SEQUENCE [LARGE SCALE GENOMIC DNA]</scope>
    <source>
        <strain evidence="1 2">MAH-18</strain>
    </source>
</reference>
<accession>A0A6L6XZM0</accession>
<evidence type="ECO:0000313" key="1">
    <source>
        <dbReference type="EMBL" id="MVQ52087.1"/>
    </source>
</evidence>
<gene>
    <name evidence="1" type="ORF">GON03_23135</name>
</gene>